<evidence type="ECO:0000256" key="4">
    <source>
        <dbReference type="ARBA" id="ARBA00023125"/>
    </source>
</evidence>
<dbReference type="SUPFAM" id="SSF46785">
    <property type="entry name" value="Winged helix' DNA-binding domain"/>
    <property type="match status" value="1"/>
</dbReference>
<dbReference type="AlphaFoldDB" id="A0A975ERD5"/>
<dbReference type="KEGG" id="cact:HZ995_05515"/>
<dbReference type="GO" id="GO:0003677">
    <property type="term" value="F:DNA binding"/>
    <property type="evidence" value="ECO:0007669"/>
    <property type="project" value="UniProtKB-KW"/>
</dbReference>
<keyword evidence="4" id="KW-0238">DNA-binding</keyword>
<dbReference type="Pfam" id="PF00155">
    <property type="entry name" value="Aminotran_1_2"/>
    <property type="match status" value="1"/>
</dbReference>
<sequence length="463" mass="51619">MSSTWLAFTIDRSKKTPVFEQICDALRRDIRKGTKPKGTKLPPTRSFAEELGVSRSTVVMAYEQLVAEGYIEGRQGAGYEVCVVETPEIDVVPAPTGLNSLPPEDAPYGFLSGNPDMRLFPYRAWAKTVARVARKRPEDLLVSQSLQGFPALREAIAEHVREWRGVRAVPEQIFVTAGSIEGLELCLRALSKAGDPIALENPGYQPMRRQVEAMGMRTVDMALDDQGACVPEQEAAFAVLTPSHQYPLGGTMSANRRQEFLAWAGATQSWIVEDDYDSEFRFAGRPIPAMAGFDDLNRTIYVGSFSKVFSSGLRLGYVIPPLALRDRFAQMLRRFGSRASVTPQAPLAEFMQSGEFYRHLRRVRRHYGRRRAFLLEALARDFEDIGAVKDHQAGMQIALHLKPHLNDRHIEELAAHAGVTVQALSRFYAGTPKGNGLVLGYCGMNEEETADALAILRWVFDQR</sequence>
<dbReference type="InterPro" id="IPR004839">
    <property type="entry name" value="Aminotransferase_I/II_large"/>
</dbReference>
<keyword evidence="5" id="KW-0804">Transcription</keyword>
<dbReference type="InterPro" id="IPR000524">
    <property type="entry name" value="Tscrpt_reg_HTH_GntR"/>
</dbReference>
<dbReference type="Proteomes" id="UP000665026">
    <property type="component" value="Chromosome"/>
</dbReference>
<dbReference type="InterPro" id="IPR015421">
    <property type="entry name" value="PyrdxlP-dep_Trfase_major"/>
</dbReference>
<gene>
    <name evidence="7" type="ORF">HZ995_05515</name>
</gene>
<dbReference type="SUPFAM" id="SSF53383">
    <property type="entry name" value="PLP-dependent transferases"/>
    <property type="match status" value="1"/>
</dbReference>
<dbReference type="InterPro" id="IPR036388">
    <property type="entry name" value="WH-like_DNA-bd_sf"/>
</dbReference>
<dbReference type="InterPro" id="IPR036390">
    <property type="entry name" value="WH_DNA-bd_sf"/>
</dbReference>
<dbReference type="Pfam" id="PF00392">
    <property type="entry name" value="GntR"/>
    <property type="match status" value="1"/>
</dbReference>
<evidence type="ECO:0000259" key="6">
    <source>
        <dbReference type="PROSITE" id="PS50949"/>
    </source>
</evidence>
<keyword evidence="7" id="KW-0032">Aminotransferase</keyword>
<evidence type="ECO:0000313" key="7">
    <source>
        <dbReference type="EMBL" id="QTN36968.1"/>
    </source>
</evidence>
<keyword evidence="7" id="KW-0808">Transferase</keyword>
<evidence type="ECO:0000313" key="8">
    <source>
        <dbReference type="Proteomes" id="UP000665026"/>
    </source>
</evidence>
<evidence type="ECO:0000256" key="3">
    <source>
        <dbReference type="ARBA" id="ARBA00023015"/>
    </source>
</evidence>
<evidence type="ECO:0000256" key="2">
    <source>
        <dbReference type="ARBA" id="ARBA00022898"/>
    </source>
</evidence>
<dbReference type="InterPro" id="IPR051446">
    <property type="entry name" value="HTH_trans_reg/aminotransferase"/>
</dbReference>
<reference evidence="7" key="1">
    <citation type="submission" date="2020-07" db="EMBL/GenBank/DDBJ databases">
        <title>Genome sequences of bacteria associated with the marine, planktonic diatom Thalassiosira profunda strain ECT2AJA-044.</title>
        <authorList>
            <person name="Gargas C.B."/>
            <person name="Roberts W.R."/>
            <person name="Alverson A.J."/>
        </authorList>
    </citation>
    <scope>NUCLEOTIDE SEQUENCE</scope>
    <source>
        <strain evidence="7">ECT2AJA-044</strain>
    </source>
</reference>
<dbReference type="SMART" id="SM00345">
    <property type="entry name" value="HTH_GNTR"/>
    <property type="match status" value="1"/>
</dbReference>
<name>A0A975ERD5_9RHOB</name>
<proteinExistence type="inferred from homology"/>
<dbReference type="CDD" id="cd00609">
    <property type="entry name" value="AAT_like"/>
    <property type="match status" value="1"/>
</dbReference>
<dbReference type="PANTHER" id="PTHR46577">
    <property type="entry name" value="HTH-TYPE TRANSCRIPTIONAL REGULATORY PROTEIN GABR"/>
    <property type="match status" value="1"/>
</dbReference>
<organism evidence="7 8">
    <name type="scientific">Cognatishimia activa</name>
    <dbReference type="NCBI Taxonomy" id="1715691"/>
    <lineage>
        <taxon>Bacteria</taxon>
        <taxon>Pseudomonadati</taxon>
        <taxon>Pseudomonadota</taxon>
        <taxon>Alphaproteobacteria</taxon>
        <taxon>Rhodobacterales</taxon>
        <taxon>Paracoccaceae</taxon>
        <taxon>Cognatishimia</taxon>
    </lineage>
</organism>
<evidence type="ECO:0000256" key="5">
    <source>
        <dbReference type="ARBA" id="ARBA00023163"/>
    </source>
</evidence>
<accession>A0A975ERD5</accession>
<dbReference type="CDD" id="cd07377">
    <property type="entry name" value="WHTH_GntR"/>
    <property type="match status" value="1"/>
</dbReference>
<dbReference type="RefSeq" id="WP_209357664.1">
    <property type="nucleotide sequence ID" value="NZ_CP060010.1"/>
</dbReference>
<dbReference type="EMBL" id="CP060010">
    <property type="protein sequence ID" value="QTN36968.1"/>
    <property type="molecule type" value="Genomic_DNA"/>
</dbReference>
<dbReference type="Gene3D" id="3.40.640.10">
    <property type="entry name" value="Type I PLP-dependent aspartate aminotransferase-like (Major domain)"/>
    <property type="match status" value="1"/>
</dbReference>
<dbReference type="PRINTS" id="PR00035">
    <property type="entry name" value="HTHGNTR"/>
</dbReference>
<protein>
    <submittedName>
        <fullName evidence="7">PLP-dependent aminotransferase family protein</fullName>
    </submittedName>
</protein>
<dbReference type="PROSITE" id="PS50949">
    <property type="entry name" value="HTH_GNTR"/>
    <property type="match status" value="1"/>
</dbReference>
<dbReference type="InterPro" id="IPR015424">
    <property type="entry name" value="PyrdxlP-dep_Trfase"/>
</dbReference>
<comment type="similarity">
    <text evidence="1">In the C-terminal section; belongs to the class-I pyridoxal-phosphate-dependent aminotransferase family.</text>
</comment>
<dbReference type="Gene3D" id="1.10.10.10">
    <property type="entry name" value="Winged helix-like DNA-binding domain superfamily/Winged helix DNA-binding domain"/>
    <property type="match status" value="1"/>
</dbReference>
<dbReference type="GO" id="GO:0030170">
    <property type="term" value="F:pyridoxal phosphate binding"/>
    <property type="evidence" value="ECO:0007669"/>
    <property type="project" value="InterPro"/>
</dbReference>
<dbReference type="GO" id="GO:0008483">
    <property type="term" value="F:transaminase activity"/>
    <property type="evidence" value="ECO:0007669"/>
    <property type="project" value="UniProtKB-KW"/>
</dbReference>
<keyword evidence="3" id="KW-0805">Transcription regulation</keyword>
<dbReference type="GO" id="GO:0003700">
    <property type="term" value="F:DNA-binding transcription factor activity"/>
    <property type="evidence" value="ECO:0007669"/>
    <property type="project" value="InterPro"/>
</dbReference>
<keyword evidence="2" id="KW-0663">Pyridoxal phosphate</keyword>
<evidence type="ECO:0000256" key="1">
    <source>
        <dbReference type="ARBA" id="ARBA00005384"/>
    </source>
</evidence>
<feature type="domain" description="HTH gntR-type" evidence="6">
    <location>
        <begin position="16"/>
        <end position="84"/>
    </location>
</feature>
<dbReference type="PANTHER" id="PTHR46577:SF1">
    <property type="entry name" value="HTH-TYPE TRANSCRIPTIONAL REGULATORY PROTEIN GABR"/>
    <property type="match status" value="1"/>
</dbReference>